<dbReference type="PANTHER" id="PTHR34219">
    <property type="entry name" value="IRON-REGULATED INNER MEMBRANE PROTEIN-RELATED"/>
    <property type="match status" value="1"/>
</dbReference>
<accession>A0ABQ2ICP0</accession>
<protein>
    <submittedName>
        <fullName evidence="2">Membrane protein</fullName>
    </submittedName>
</protein>
<dbReference type="RefSeq" id="WP_019945831.1">
    <property type="nucleotide sequence ID" value="NZ_BMLI01000002.1"/>
</dbReference>
<feature type="transmembrane region" description="Helical" evidence="1">
    <location>
        <begin position="12"/>
        <end position="38"/>
    </location>
</feature>
<keyword evidence="1" id="KW-1133">Transmembrane helix</keyword>
<evidence type="ECO:0000313" key="3">
    <source>
        <dbReference type="Proteomes" id="UP000632339"/>
    </source>
</evidence>
<dbReference type="InterPro" id="IPR005625">
    <property type="entry name" value="PepSY-ass_TM"/>
</dbReference>
<sequence length="384" mass="43478">MSKKAAYTRTLFRLHSWLGLTTGIFLILLGLSGSVLVFRTELDRYFNQELLHVSPVTRTGNDQVLKRCYETITSRYPNLDGIAWVNPDAGPTDAYNFRIYFNDARLLTYDLGLISFDPYTGAILREGPSGEFTPSFVEWLFQFHFSFQLGIPGAALTAVFGITMLLSLITGAVAYRKMLWKVIGFKIKINRKNWRTISSDLHRIVGVWSLLLNALIFFTGFWMNLFAFKAKAWEAEQVTTQPNTLMTASPDLMLKQALSAMPDLQPTYVYLPTQPVRKFEVRGYATAQSKIWGSSNSVKIDQQTGELISISRFSDKLLGERIEATFFPLHVGNFGGIPVKVLYVIIGLTPGLLSVTGFLLWWRRIRSSKRKLDRRGPVVSSRTT</sequence>
<feature type="transmembrane region" description="Helical" evidence="1">
    <location>
        <begin position="341"/>
        <end position="362"/>
    </location>
</feature>
<keyword evidence="3" id="KW-1185">Reference proteome</keyword>
<dbReference type="EMBL" id="BMLI01000002">
    <property type="protein sequence ID" value="GGN07213.1"/>
    <property type="molecule type" value="Genomic_DNA"/>
</dbReference>
<keyword evidence="1" id="KW-0472">Membrane</keyword>
<gene>
    <name evidence="2" type="ORF">GCM10010967_48360</name>
</gene>
<evidence type="ECO:0000313" key="2">
    <source>
        <dbReference type="EMBL" id="GGN07213.1"/>
    </source>
</evidence>
<proteinExistence type="predicted"/>
<dbReference type="Pfam" id="PF03929">
    <property type="entry name" value="PepSY_TM"/>
    <property type="match status" value="1"/>
</dbReference>
<dbReference type="Proteomes" id="UP000632339">
    <property type="component" value="Unassembled WGS sequence"/>
</dbReference>
<comment type="caution">
    <text evidence="2">The sequence shown here is derived from an EMBL/GenBank/DDBJ whole genome shotgun (WGS) entry which is preliminary data.</text>
</comment>
<organism evidence="2 3">
    <name type="scientific">Dyadobacter beijingensis</name>
    <dbReference type="NCBI Taxonomy" id="365489"/>
    <lineage>
        <taxon>Bacteria</taxon>
        <taxon>Pseudomonadati</taxon>
        <taxon>Bacteroidota</taxon>
        <taxon>Cytophagia</taxon>
        <taxon>Cytophagales</taxon>
        <taxon>Spirosomataceae</taxon>
        <taxon>Dyadobacter</taxon>
    </lineage>
</organism>
<evidence type="ECO:0000256" key="1">
    <source>
        <dbReference type="SAM" id="Phobius"/>
    </source>
</evidence>
<reference evidence="3" key="1">
    <citation type="journal article" date="2019" name="Int. J. Syst. Evol. Microbiol.">
        <title>The Global Catalogue of Microorganisms (GCM) 10K type strain sequencing project: providing services to taxonomists for standard genome sequencing and annotation.</title>
        <authorList>
            <consortium name="The Broad Institute Genomics Platform"/>
            <consortium name="The Broad Institute Genome Sequencing Center for Infectious Disease"/>
            <person name="Wu L."/>
            <person name="Ma J."/>
        </authorList>
    </citation>
    <scope>NUCLEOTIDE SEQUENCE [LARGE SCALE GENOMIC DNA]</scope>
    <source>
        <strain evidence="3">CGMCC 1.6375</strain>
    </source>
</reference>
<feature type="transmembrane region" description="Helical" evidence="1">
    <location>
        <begin position="149"/>
        <end position="175"/>
    </location>
</feature>
<feature type="transmembrane region" description="Helical" evidence="1">
    <location>
        <begin position="201"/>
        <end position="223"/>
    </location>
</feature>
<name>A0ABQ2ICP0_9BACT</name>
<keyword evidence="1" id="KW-0812">Transmembrane</keyword>